<feature type="domain" description="C2H2-type" evidence="2">
    <location>
        <begin position="92"/>
        <end position="114"/>
    </location>
</feature>
<evidence type="ECO:0000256" key="1">
    <source>
        <dbReference type="SAM" id="MobiDB-lite"/>
    </source>
</evidence>
<name>A0ABR3ZUL2_9LECA</name>
<gene>
    <name evidence="3" type="ORF">N7G274_009963</name>
</gene>
<feature type="region of interest" description="Disordered" evidence="1">
    <location>
        <begin position="1"/>
        <end position="40"/>
    </location>
</feature>
<dbReference type="PROSITE" id="PS00028">
    <property type="entry name" value="ZINC_FINGER_C2H2_1"/>
    <property type="match status" value="1"/>
</dbReference>
<dbReference type="InterPro" id="IPR013087">
    <property type="entry name" value="Znf_C2H2_type"/>
</dbReference>
<comment type="caution">
    <text evidence="3">The sequence shown here is derived from an EMBL/GenBank/DDBJ whole genome shotgun (WGS) entry which is preliminary data.</text>
</comment>
<proteinExistence type="predicted"/>
<keyword evidence="4" id="KW-1185">Reference proteome</keyword>
<evidence type="ECO:0000313" key="3">
    <source>
        <dbReference type="EMBL" id="KAL2037274.1"/>
    </source>
</evidence>
<protein>
    <recommendedName>
        <fullName evidence="2">C2H2-type domain-containing protein</fullName>
    </recommendedName>
</protein>
<feature type="compositionally biased region" description="Basic and acidic residues" evidence="1">
    <location>
        <begin position="14"/>
        <end position="26"/>
    </location>
</feature>
<evidence type="ECO:0000259" key="2">
    <source>
        <dbReference type="PROSITE" id="PS00028"/>
    </source>
</evidence>
<feature type="compositionally biased region" description="Polar residues" evidence="1">
    <location>
        <begin position="1"/>
        <end position="13"/>
    </location>
</feature>
<reference evidence="3 4" key="1">
    <citation type="submission" date="2024-09" db="EMBL/GenBank/DDBJ databases">
        <title>Rethinking Asexuality: The Enigmatic Case of Functional Sexual Genes in Lepraria (Stereocaulaceae).</title>
        <authorList>
            <person name="Doellman M."/>
            <person name="Sun Y."/>
            <person name="Barcenas-Pena A."/>
            <person name="Lumbsch H.T."/>
            <person name="Grewe F."/>
        </authorList>
    </citation>
    <scope>NUCLEOTIDE SEQUENCE [LARGE SCALE GENOMIC DNA]</scope>
    <source>
        <strain evidence="3 4">Mercado 3170</strain>
    </source>
</reference>
<accession>A0ABR3ZUL2</accession>
<dbReference type="EMBL" id="JBEFKJ010000042">
    <property type="protein sequence ID" value="KAL2037274.1"/>
    <property type="molecule type" value="Genomic_DNA"/>
</dbReference>
<organism evidence="3 4">
    <name type="scientific">Stereocaulon virgatum</name>
    <dbReference type="NCBI Taxonomy" id="373712"/>
    <lineage>
        <taxon>Eukaryota</taxon>
        <taxon>Fungi</taxon>
        <taxon>Dikarya</taxon>
        <taxon>Ascomycota</taxon>
        <taxon>Pezizomycotina</taxon>
        <taxon>Lecanoromycetes</taxon>
        <taxon>OSLEUM clade</taxon>
        <taxon>Lecanoromycetidae</taxon>
        <taxon>Lecanorales</taxon>
        <taxon>Lecanorineae</taxon>
        <taxon>Stereocaulaceae</taxon>
        <taxon>Stereocaulon</taxon>
    </lineage>
</organism>
<sequence>MSQRLNQKLSRSKTSQETRRGGDKITKSTSAEQYKRKAERLQDQLTVVEAKLAAANAELSRMHESPQWRLVTIDYSDIQQARSSESDLDRHCRRCNKIFSKPSYLHTHPCWPGHPRDSFP</sequence>
<dbReference type="Proteomes" id="UP001590950">
    <property type="component" value="Unassembled WGS sequence"/>
</dbReference>
<evidence type="ECO:0000313" key="4">
    <source>
        <dbReference type="Proteomes" id="UP001590950"/>
    </source>
</evidence>